<evidence type="ECO:0008006" key="4">
    <source>
        <dbReference type="Google" id="ProtNLM"/>
    </source>
</evidence>
<dbReference type="EMBL" id="PYMB01000005">
    <property type="protein sequence ID" value="PSW12208.1"/>
    <property type="molecule type" value="Genomic_DNA"/>
</dbReference>
<reference evidence="2 3" key="1">
    <citation type="submission" date="2018-03" db="EMBL/GenBank/DDBJ databases">
        <title>Whole genome sequencing of Histamine producing bacteria.</title>
        <authorList>
            <person name="Butler K."/>
        </authorList>
    </citation>
    <scope>NUCLEOTIDE SEQUENCE [LARGE SCALE GENOMIC DNA]</scope>
    <source>
        <strain evidence="2 3">DSM 19138</strain>
    </source>
</reference>
<dbReference type="OrthoDB" id="7594018at2"/>
<feature type="chain" id="PRO_5015699327" description="Outer membrane protein beta-barrel domain-containing protein" evidence="1">
    <location>
        <begin position="20"/>
        <end position="223"/>
    </location>
</feature>
<evidence type="ECO:0000313" key="3">
    <source>
        <dbReference type="Proteomes" id="UP000241346"/>
    </source>
</evidence>
<evidence type="ECO:0000256" key="1">
    <source>
        <dbReference type="SAM" id="SignalP"/>
    </source>
</evidence>
<comment type="caution">
    <text evidence="2">The sequence shown here is derived from an EMBL/GenBank/DDBJ whole genome shotgun (WGS) entry which is preliminary data.</text>
</comment>
<name>A0A2T3NDD0_9GAMM</name>
<dbReference type="RefSeq" id="WP_107298698.1">
    <property type="nucleotide sequence ID" value="NZ_PYMB01000005.1"/>
</dbReference>
<organism evidence="2 3">
    <name type="scientific">Photobacterium rosenbergii</name>
    <dbReference type="NCBI Taxonomy" id="294936"/>
    <lineage>
        <taxon>Bacteria</taxon>
        <taxon>Pseudomonadati</taxon>
        <taxon>Pseudomonadota</taxon>
        <taxon>Gammaproteobacteria</taxon>
        <taxon>Vibrionales</taxon>
        <taxon>Vibrionaceae</taxon>
        <taxon>Photobacterium</taxon>
    </lineage>
</organism>
<keyword evidence="1" id="KW-0732">Signal</keyword>
<evidence type="ECO:0000313" key="2">
    <source>
        <dbReference type="EMBL" id="PSW12208.1"/>
    </source>
</evidence>
<protein>
    <recommendedName>
        <fullName evidence="4">Outer membrane protein beta-barrel domain-containing protein</fullName>
    </recommendedName>
</protein>
<sequence>MKKILLAVATIAATAPAYADLNTGEEKNAEDPTKIITRAGAGWTNNGIRFNGSMGLDETRMINVSITDDGDEWSVGGSWLFDIGILNIDVRKSDYGDGNINTSYSAGTYLPLESQPWGWMPFVTFGYSYNDGETMEDGVKEKIRSHAGYLGMFAIKPINESWTGIAVVGTTQGQNNYSSYWGGAGISHQLTANQSVNMIGIAVDSSLYGSDQRVNLNYRYEFK</sequence>
<dbReference type="Proteomes" id="UP000241346">
    <property type="component" value="Unassembled WGS sequence"/>
</dbReference>
<dbReference type="AlphaFoldDB" id="A0A2T3NDD0"/>
<accession>A0A2T3NDD0</accession>
<proteinExistence type="predicted"/>
<feature type="signal peptide" evidence="1">
    <location>
        <begin position="1"/>
        <end position="19"/>
    </location>
</feature>
<gene>
    <name evidence="2" type="ORF">C9J01_13560</name>
</gene>